<dbReference type="InterPro" id="IPR050833">
    <property type="entry name" value="Poly_Biosynth_Transport"/>
</dbReference>
<feature type="transmembrane region" description="Helical" evidence="6">
    <location>
        <begin position="188"/>
        <end position="205"/>
    </location>
</feature>
<evidence type="ECO:0000256" key="3">
    <source>
        <dbReference type="ARBA" id="ARBA00022692"/>
    </source>
</evidence>
<feature type="transmembrane region" description="Helical" evidence="6">
    <location>
        <begin position="29"/>
        <end position="49"/>
    </location>
</feature>
<evidence type="ECO:0000313" key="7">
    <source>
        <dbReference type="EMBL" id="MEO9384715.1"/>
    </source>
</evidence>
<accession>A0ABV0IVY1</accession>
<gene>
    <name evidence="7" type="ORF">ABI908_11475</name>
</gene>
<sequence>MRTAMASLRVGMVLSGARGLAARARLLAVYLSFSAGASVVGLLTTLFMVRHVAPEQFGRLAITLGALMIANAVIGFGADTLVAINKAKLDAQGYAVFRRSYSHFALMIFVMGQLVAVPVWLSGIVDSLVLLVPLMALLKFFVSMASIEYVMDQRAVAYGLVQLLTAMAASVVTVALVLWVSPKAESRIVALMLADAALLVVRYGVKPTVVASWRFDREAFGRIARFGAPLMLSVGPAYLINEVDKVVVAQRLDLASAGIYGAACTIAGFMLTFITALLNTAVPKLMAALTEGREPPTRVAIRYVIRFCGLSIVFAALFLAAYTLAAGHLLPARYTAAIPIVYVLVAMMQWRSAYVVIGTVTDYYGMTTEKLIGCMLAAAIALGSNLLLIPRFGLLGAAFGTGLAYMALAAWLMLALARRPLVPHTV</sequence>
<feature type="transmembrane region" description="Helical" evidence="6">
    <location>
        <begin position="61"/>
        <end position="84"/>
    </location>
</feature>
<feature type="transmembrane region" description="Helical" evidence="6">
    <location>
        <begin position="128"/>
        <end position="150"/>
    </location>
</feature>
<keyword evidence="5 6" id="KW-0472">Membrane</keyword>
<feature type="transmembrane region" description="Helical" evidence="6">
    <location>
        <begin position="156"/>
        <end position="181"/>
    </location>
</feature>
<dbReference type="PANTHER" id="PTHR30250:SF11">
    <property type="entry name" value="O-ANTIGEN TRANSPORTER-RELATED"/>
    <property type="match status" value="1"/>
</dbReference>
<evidence type="ECO:0000256" key="2">
    <source>
        <dbReference type="ARBA" id="ARBA00022475"/>
    </source>
</evidence>
<evidence type="ECO:0000256" key="6">
    <source>
        <dbReference type="SAM" id="Phobius"/>
    </source>
</evidence>
<protein>
    <submittedName>
        <fullName evidence="7">Oligosaccharide flippase family protein</fullName>
    </submittedName>
</protein>
<dbReference type="Proteomes" id="UP001462502">
    <property type="component" value="Unassembled WGS sequence"/>
</dbReference>
<name>A0ABV0IVY1_9NEIS</name>
<comment type="subcellular location">
    <subcellularLocation>
        <location evidence="1">Cell membrane</location>
        <topology evidence="1">Multi-pass membrane protein</topology>
    </subcellularLocation>
</comment>
<keyword evidence="8" id="KW-1185">Reference proteome</keyword>
<keyword evidence="4 6" id="KW-1133">Transmembrane helix</keyword>
<evidence type="ECO:0000313" key="8">
    <source>
        <dbReference type="Proteomes" id="UP001462502"/>
    </source>
</evidence>
<keyword evidence="3 6" id="KW-0812">Transmembrane</keyword>
<evidence type="ECO:0000256" key="4">
    <source>
        <dbReference type="ARBA" id="ARBA00022989"/>
    </source>
</evidence>
<dbReference type="EMBL" id="JBDXMI010000001">
    <property type="protein sequence ID" value="MEO9384715.1"/>
    <property type="molecule type" value="Genomic_DNA"/>
</dbReference>
<feature type="transmembrane region" description="Helical" evidence="6">
    <location>
        <begin position="331"/>
        <end position="350"/>
    </location>
</feature>
<keyword evidence="2" id="KW-1003">Cell membrane</keyword>
<dbReference type="PANTHER" id="PTHR30250">
    <property type="entry name" value="PST FAMILY PREDICTED COLANIC ACID TRANSPORTER"/>
    <property type="match status" value="1"/>
</dbReference>
<dbReference type="RefSeq" id="WP_347936433.1">
    <property type="nucleotide sequence ID" value="NZ_JBDXMI010000001.1"/>
</dbReference>
<dbReference type="Pfam" id="PF13440">
    <property type="entry name" value="Polysacc_synt_3"/>
    <property type="match status" value="1"/>
</dbReference>
<evidence type="ECO:0000256" key="1">
    <source>
        <dbReference type="ARBA" id="ARBA00004651"/>
    </source>
</evidence>
<reference evidence="7 8" key="1">
    <citation type="submission" date="2024-05" db="EMBL/GenBank/DDBJ databases">
        <authorList>
            <person name="De Oliveira J.P."/>
            <person name="Noriler S.A."/>
            <person name="De Oliveira A.G."/>
            <person name="Sipoli D.S."/>
        </authorList>
    </citation>
    <scope>NUCLEOTIDE SEQUENCE [LARGE SCALE GENOMIC DNA]</scope>
    <source>
        <strain evidence="7 8">LABIM192</strain>
    </source>
</reference>
<feature type="transmembrane region" description="Helical" evidence="6">
    <location>
        <begin position="303"/>
        <end position="325"/>
    </location>
</feature>
<proteinExistence type="predicted"/>
<feature type="transmembrane region" description="Helical" evidence="6">
    <location>
        <begin position="395"/>
        <end position="417"/>
    </location>
</feature>
<feature type="transmembrane region" description="Helical" evidence="6">
    <location>
        <begin position="104"/>
        <end position="121"/>
    </location>
</feature>
<feature type="transmembrane region" description="Helical" evidence="6">
    <location>
        <begin position="259"/>
        <end position="282"/>
    </location>
</feature>
<comment type="caution">
    <text evidence="7">The sequence shown here is derived from an EMBL/GenBank/DDBJ whole genome shotgun (WGS) entry which is preliminary data.</text>
</comment>
<organism evidence="7 8">
    <name type="scientific">Chromobacterium phragmitis</name>
    <dbReference type="NCBI Taxonomy" id="2202141"/>
    <lineage>
        <taxon>Bacteria</taxon>
        <taxon>Pseudomonadati</taxon>
        <taxon>Pseudomonadota</taxon>
        <taxon>Betaproteobacteria</taxon>
        <taxon>Neisseriales</taxon>
        <taxon>Chromobacteriaceae</taxon>
        <taxon>Chromobacterium</taxon>
    </lineage>
</organism>
<feature type="transmembrane region" description="Helical" evidence="6">
    <location>
        <begin position="371"/>
        <end position="389"/>
    </location>
</feature>
<evidence type="ECO:0000256" key="5">
    <source>
        <dbReference type="ARBA" id="ARBA00023136"/>
    </source>
</evidence>